<organism evidence="3 4">
    <name type="scientific">Echinococcus multilocularis</name>
    <name type="common">Fox tapeworm</name>
    <dbReference type="NCBI Taxonomy" id="6211"/>
    <lineage>
        <taxon>Eukaryota</taxon>
        <taxon>Metazoa</taxon>
        <taxon>Spiralia</taxon>
        <taxon>Lophotrochozoa</taxon>
        <taxon>Platyhelminthes</taxon>
        <taxon>Cestoda</taxon>
        <taxon>Eucestoda</taxon>
        <taxon>Cyclophyllidea</taxon>
        <taxon>Taeniidae</taxon>
        <taxon>Echinococcus</taxon>
    </lineage>
</organism>
<dbReference type="OMA" id="CSLTEAM"/>
<accession>A0A068Y694</accession>
<proteinExistence type="predicted"/>
<keyword evidence="4" id="KW-1185">Reference proteome</keyword>
<feature type="region of interest" description="Disordered" evidence="1">
    <location>
        <begin position="117"/>
        <end position="141"/>
    </location>
</feature>
<dbReference type="AlphaFoldDB" id="A0A068Y694"/>
<feature type="domain" description="DUF5734" evidence="2">
    <location>
        <begin position="28"/>
        <end position="109"/>
    </location>
</feature>
<evidence type="ECO:0000313" key="4">
    <source>
        <dbReference type="Proteomes" id="UP000017246"/>
    </source>
</evidence>
<dbReference type="OrthoDB" id="6253577at2759"/>
<dbReference type="InterPro" id="IPR043792">
    <property type="entry name" value="DUF5734"/>
</dbReference>
<gene>
    <name evidence="3" type="ORF">EmuJ_000756800</name>
</gene>
<evidence type="ECO:0000256" key="1">
    <source>
        <dbReference type="SAM" id="MobiDB-lite"/>
    </source>
</evidence>
<dbReference type="Pfam" id="PF19005">
    <property type="entry name" value="DUF5734"/>
    <property type="match status" value="1"/>
</dbReference>
<sequence length="303" mass="35422">MEEPEIFNDLLYLKREERKVKLLEKIMEKRLKRAIKAKPRVYAVKIYKDCIKLQGHKKVIFLNKVKVVKQFKDHLVLVLSSESKDKWKHSLTTMKFKTPDSYASVLCSLTEAMKAQESQVKENGSQQRSTESEQGLSNGDLGENDPVLPESFCLPRVNVPESIRYPGYVKNAKKFHSLDSGTAEQAKMEELRRAKERRRVCRTASERFLNTGYTAKRSTSWNEESDYYSSFTSDPDLYFETSDSESDSTLRYHYKRDRQKNKEFSLVVPKPNYSKEFIRDSQGNLIHIIRPRTTQPRSMVRKL</sequence>
<dbReference type="EMBL" id="LN902841">
    <property type="protein sequence ID" value="CDS40009.1"/>
    <property type="molecule type" value="Genomic_DNA"/>
</dbReference>
<evidence type="ECO:0000313" key="3">
    <source>
        <dbReference type="EMBL" id="CDS40009.1"/>
    </source>
</evidence>
<evidence type="ECO:0000259" key="2">
    <source>
        <dbReference type="Pfam" id="PF19005"/>
    </source>
</evidence>
<feature type="compositionally biased region" description="Polar residues" evidence="1">
    <location>
        <begin position="117"/>
        <end position="137"/>
    </location>
</feature>
<reference evidence="3" key="1">
    <citation type="journal article" date="2013" name="Nature">
        <title>The genomes of four tapeworm species reveal adaptations to parasitism.</title>
        <authorList>
            <person name="Tsai I.J."/>
            <person name="Zarowiecki M."/>
            <person name="Holroyd N."/>
            <person name="Garciarrubio A."/>
            <person name="Sanchez-Flores A."/>
            <person name="Brooks K.L."/>
            <person name="Tracey A."/>
            <person name="Bobes R.J."/>
            <person name="Fragoso G."/>
            <person name="Sciutto E."/>
            <person name="Aslett M."/>
            <person name="Beasley H."/>
            <person name="Bennett H.M."/>
            <person name="Cai J."/>
            <person name="Camicia F."/>
            <person name="Clark R."/>
            <person name="Cucher M."/>
            <person name="De Silva N."/>
            <person name="Day T.A."/>
            <person name="Deplazes P."/>
            <person name="Estrada K."/>
            <person name="Fernandez C."/>
            <person name="Holland P.W."/>
            <person name="Hou J."/>
            <person name="Hu S."/>
            <person name="Huckvale T."/>
            <person name="Hung S.S."/>
            <person name="Kamenetzky L."/>
            <person name="Keane J.A."/>
            <person name="Kiss F."/>
            <person name="Koziol U."/>
            <person name="Lambert O."/>
            <person name="Liu K."/>
            <person name="Luo X."/>
            <person name="Luo Y."/>
            <person name="Macchiaroli N."/>
            <person name="Nichol S."/>
            <person name="Paps J."/>
            <person name="Parkinson J."/>
            <person name="Pouchkina-Stantcheva N."/>
            <person name="Riddiford N."/>
            <person name="Rosenzvit M."/>
            <person name="Salinas G."/>
            <person name="Wasmuth J.D."/>
            <person name="Zamanian M."/>
            <person name="Zheng Y."/>
            <person name="Cai X."/>
            <person name="Soberon X."/>
            <person name="Olson P.D."/>
            <person name="Laclette J.P."/>
            <person name="Brehm K."/>
            <person name="Berriman M."/>
            <person name="Garciarrubio A."/>
            <person name="Bobes R.J."/>
            <person name="Fragoso G."/>
            <person name="Sanchez-Flores A."/>
            <person name="Estrada K."/>
            <person name="Cevallos M.A."/>
            <person name="Morett E."/>
            <person name="Gonzalez V."/>
            <person name="Portillo T."/>
            <person name="Ochoa-Leyva A."/>
            <person name="Jose M.V."/>
            <person name="Sciutto E."/>
            <person name="Landa A."/>
            <person name="Jimenez L."/>
            <person name="Valdes V."/>
            <person name="Carrero J.C."/>
            <person name="Larralde C."/>
            <person name="Morales-Montor J."/>
            <person name="Limon-Lason J."/>
            <person name="Soberon X."/>
            <person name="Laclette J.P."/>
        </authorList>
    </citation>
    <scope>NUCLEOTIDE SEQUENCE [LARGE SCALE GENOMIC DNA]</scope>
</reference>
<protein>
    <submittedName>
        <fullName evidence="3">Expressed conserved protein</fullName>
    </submittedName>
</protein>
<reference evidence="3" key="2">
    <citation type="submission" date="2015-11" db="EMBL/GenBank/DDBJ databases">
        <authorList>
            <person name="Zhang Y."/>
            <person name="Guo Z."/>
        </authorList>
    </citation>
    <scope>NUCLEOTIDE SEQUENCE</scope>
</reference>
<name>A0A068Y694_ECHMU</name>
<dbReference type="Proteomes" id="UP000017246">
    <property type="component" value="Unassembled WGS sequence"/>
</dbReference>